<evidence type="ECO:0000256" key="4">
    <source>
        <dbReference type="ARBA" id="ARBA00022679"/>
    </source>
</evidence>
<evidence type="ECO:0000256" key="8">
    <source>
        <dbReference type="ARBA" id="ARBA00023012"/>
    </source>
</evidence>
<dbReference type="InterPro" id="IPR029016">
    <property type="entry name" value="GAF-like_dom_sf"/>
</dbReference>
<feature type="domain" description="Histidine kinase/HSP90-like ATPase" evidence="10">
    <location>
        <begin position="282"/>
        <end position="378"/>
    </location>
</feature>
<keyword evidence="5" id="KW-0547">Nucleotide-binding</keyword>
<dbReference type="SUPFAM" id="SSF55874">
    <property type="entry name" value="ATPase domain of HSP90 chaperone/DNA topoisomerase II/histidine kinase"/>
    <property type="match status" value="1"/>
</dbReference>
<dbReference type="Pfam" id="PF07730">
    <property type="entry name" value="HisKA_3"/>
    <property type="match status" value="1"/>
</dbReference>
<dbReference type="InterPro" id="IPR050482">
    <property type="entry name" value="Sensor_HK_TwoCompSys"/>
</dbReference>
<dbReference type="PANTHER" id="PTHR24421:SF10">
    <property type="entry name" value="NITRATE_NITRITE SENSOR PROTEIN NARQ"/>
    <property type="match status" value="1"/>
</dbReference>
<keyword evidence="12" id="KW-1185">Reference proteome</keyword>
<dbReference type="RefSeq" id="WP_376848124.1">
    <property type="nucleotide sequence ID" value="NZ_JBHSMF010000002.1"/>
</dbReference>
<organism evidence="11 12">
    <name type="scientific">Caenimonas terrae</name>
    <dbReference type="NCBI Taxonomy" id="696074"/>
    <lineage>
        <taxon>Bacteria</taxon>
        <taxon>Pseudomonadati</taxon>
        <taxon>Pseudomonadota</taxon>
        <taxon>Betaproteobacteria</taxon>
        <taxon>Burkholderiales</taxon>
        <taxon>Comamonadaceae</taxon>
        <taxon>Caenimonas</taxon>
    </lineage>
</organism>
<comment type="caution">
    <text evidence="11">The sequence shown here is derived from an EMBL/GenBank/DDBJ whole genome shotgun (WGS) entry which is preliminary data.</text>
</comment>
<name>A0ABW0N806_9BURK</name>
<keyword evidence="7" id="KW-0067">ATP-binding</keyword>
<dbReference type="Gene3D" id="1.20.5.1930">
    <property type="match status" value="1"/>
</dbReference>
<evidence type="ECO:0000259" key="10">
    <source>
        <dbReference type="SMART" id="SM00387"/>
    </source>
</evidence>
<dbReference type="Pfam" id="PF02518">
    <property type="entry name" value="HATPase_c"/>
    <property type="match status" value="1"/>
</dbReference>
<dbReference type="SMART" id="SM00065">
    <property type="entry name" value="GAF"/>
    <property type="match status" value="1"/>
</dbReference>
<dbReference type="InterPro" id="IPR011712">
    <property type="entry name" value="Sig_transdc_His_kin_sub3_dim/P"/>
</dbReference>
<evidence type="ECO:0000256" key="1">
    <source>
        <dbReference type="ARBA" id="ARBA00000085"/>
    </source>
</evidence>
<dbReference type="Proteomes" id="UP001596037">
    <property type="component" value="Unassembled WGS sequence"/>
</dbReference>
<evidence type="ECO:0000256" key="6">
    <source>
        <dbReference type="ARBA" id="ARBA00022777"/>
    </source>
</evidence>
<comment type="catalytic activity">
    <reaction evidence="1">
        <text>ATP + protein L-histidine = ADP + protein N-phospho-L-histidine.</text>
        <dbReference type="EC" id="2.7.13.3"/>
    </reaction>
</comment>
<keyword evidence="3" id="KW-0597">Phosphoprotein</keyword>
<dbReference type="PANTHER" id="PTHR24421">
    <property type="entry name" value="NITRATE/NITRITE SENSOR PROTEIN NARX-RELATED"/>
    <property type="match status" value="1"/>
</dbReference>
<dbReference type="Gene3D" id="3.30.450.40">
    <property type="match status" value="1"/>
</dbReference>
<evidence type="ECO:0000256" key="2">
    <source>
        <dbReference type="ARBA" id="ARBA00012438"/>
    </source>
</evidence>
<dbReference type="EC" id="2.7.13.3" evidence="2"/>
<dbReference type="InterPro" id="IPR003594">
    <property type="entry name" value="HATPase_dom"/>
</dbReference>
<dbReference type="Gene3D" id="3.30.565.10">
    <property type="entry name" value="Histidine kinase-like ATPase, C-terminal domain"/>
    <property type="match status" value="1"/>
</dbReference>
<accession>A0ABW0N806</accession>
<sequence length="384" mass="40815">MLPPSAAPAILGEIASSLAAGSDLRELLDRFLEPIVRLADAQAGAVRMLSLDGEHLELVSSIGLPPAVAQAERHVGHDCGLCGQGAGRQQVVWSTDLDGCAARTHGDFFGHECQGALAVPLQHRDRVLGIYNLFFAHGREPSPAVLGVLRSIGELLGLALDNLRLEAENLRAGLAHERQAMAAEIHDAVAQDLTFIKMRLPLLRDAIEGNQRESALAYLEDVRETLGQAHGSLREIVTHFRARIDPRGLARALDVLTARFCVRTGIDLHVANRMPHLELPEAAEAELFQIVHEALANIERHSGARHSWLNVEPTLAGLEIRVEDDGVGPAGAGGTAGGPGHHGQAIMRERAQRLGAELSIGPRAGGGTVVRCVLPLPQGAGAPA</sequence>
<evidence type="ECO:0000256" key="5">
    <source>
        <dbReference type="ARBA" id="ARBA00022741"/>
    </source>
</evidence>
<proteinExistence type="predicted"/>
<dbReference type="SMART" id="SM00387">
    <property type="entry name" value="HATPase_c"/>
    <property type="match status" value="1"/>
</dbReference>
<dbReference type="InterPro" id="IPR036890">
    <property type="entry name" value="HATPase_C_sf"/>
</dbReference>
<evidence type="ECO:0000259" key="9">
    <source>
        <dbReference type="SMART" id="SM00065"/>
    </source>
</evidence>
<evidence type="ECO:0000313" key="12">
    <source>
        <dbReference type="Proteomes" id="UP001596037"/>
    </source>
</evidence>
<feature type="domain" description="GAF" evidence="9">
    <location>
        <begin position="23"/>
        <end position="170"/>
    </location>
</feature>
<dbReference type="EMBL" id="JBHSMF010000002">
    <property type="protein sequence ID" value="MFC5496092.1"/>
    <property type="molecule type" value="Genomic_DNA"/>
</dbReference>
<protein>
    <recommendedName>
        <fullName evidence="2">histidine kinase</fullName>
        <ecNumber evidence="2">2.7.13.3</ecNumber>
    </recommendedName>
</protein>
<keyword evidence="8" id="KW-0902">Two-component regulatory system</keyword>
<keyword evidence="6" id="KW-0418">Kinase</keyword>
<dbReference type="CDD" id="cd16917">
    <property type="entry name" value="HATPase_UhpB-NarQ-NarX-like"/>
    <property type="match status" value="1"/>
</dbReference>
<evidence type="ECO:0000313" key="11">
    <source>
        <dbReference type="EMBL" id="MFC5496092.1"/>
    </source>
</evidence>
<evidence type="ECO:0000256" key="3">
    <source>
        <dbReference type="ARBA" id="ARBA00022553"/>
    </source>
</evidence>
<keyword evidence="4" id="KW-0808">Transferase</keyword>
<reference evidence="12" key="1">
    <citation type="journal article" date="2019" name="Int. J. Syst. Evol. Microbiol.">
        <title>The Global Catalogue of Microorganisms (GCM) 10K type strain sequencing project: providing services to taxonomists for standard genome sequencing and annotation.</title>
        <authorList>
            <consortium name="The Broad Institute Genomics Platform"/>
            <consortium name="The Broad Institute Genome Sequencing Center for Infectious Disease"/>
            <person name="Wu L."/>
            <person name="Ma J."/>
        </authorList>
    </citation>
    <scope>NUCLEOTIDE SEQUENCE [LARGE SCALE GENOMIC DNA]</scope>
    <source>
        <strain evidence="12">CCUG 57401</strain>
    </source>
</reference>
<evidence type="ECO:0000256" key="7">
    <source>
        <dbReference type="ARBA" id="ARBA00022840"/>
    </source>
</evidence>
<dbReference type="InterPro" id="IPR003018">
    <property type="entry name" value="GAF"/>
</dbReference>
<gene>
    <name evidence="11" type="ORF">ACFPOE_00975</name>
</gene>
<dbReference type="Pfam" id="PF13185">
    <property type="entry name" value="GAF_2"/>
    <property type="match status" value="1"/>
</dbReference>
<dbReference type="SUPFAM" id="SSF55781">
    <property type="entry name" value="GAF domain-like"/>
    <property type="match status" value="1"/>
</dbReference>